<feature type="transmembrane region" description="Helical" evidence="1">
    <location>
        <begin position="75"/>
        <end position="93"/>
    </location>
</feature>
<evidence type="ECO:0000256" key="1">
    <source>
        <dbReference type="SAM" id="Phobius"/>
    </source>
</evidence>
<sequence>MEAGRSLAAFVCGLLLACVYGATALFLQQQPLWVSVYGTLAVAFMAAFGMGLSASVRADVMVTLPSLCSAHGRNFLLLLSVSLLLAAPLSNTLRNTERAATSLLCGAELTANQTQELLQRAATPLFSVLDRLSEISSNAVAVAGRVHNLVHALTDSIRHV</sequence>
<feature type="chain" id="PRO_5043819167" evidence="2">
    <location>
        <begin position="25"/>
        <end position="160"/>
    </location>
</feature>
<reference evidence="3 4" key="1">
    <citation type="submission" date="2024-01" db="EMBL/GenBank/DDBJ databases">
        <authorList>
            <person name="Alioto T."/>
            <person name="Alioto T."/>
            <person name="Gomez Garrido J."/>
        </authorList>
    </citation>
    <scope>NUCLEOTIDE SEQUENCE [LARGE SCALE GENOMIC DNA]</scope>
</reference>
<evidence type="ECO:0000313" key="3">
    <source>
        <dbReference type="EMBL" id="CAK6983878.1"/>
    </source>
</evidence>
<comment type="caution">
    <text evidence="3">The sequence shown here is derived from an EMBL/GenBank/DDBJ whole genome shotgun (WGS) entry which is preliminary data.</text>
</comment>
<name>A0AAV1QK46_SCOSC</name>
<evidence type="ECO:0000256" key="2">
    <source>
        <dbReference type="SAM" id="SignalP"/>
    </source>
</evidence>
<keyword evidence="2" id="KW-0732">Signal</keyword>
<accession>A0AAV1QK46</accession>
<proteinExistence type="predicted"/>
<feature type="signal peptide" evidence="2">
    <location>
        <begin position="1"/>
        <end position="24"/>
    </location>
</feature>
<feature type="non-terminal residue" evidence="3">
    <location>
        <position position="160"/>
    </location>
</feature>
<keyword evidence="4" id="KW-1185">Reference proteome</keyword>
<dbReference type="AlphaFoldDB" id="A0AAV1QK46"/>
<dbReference type="PANTHER" id="PTHR21041">
    <property type="entry name" value="DENDRITIC CELL-SPECIFIC TRANSMEMBRANE PROTEIN"/>
    <property type="match status" value="1"/>
</dbReference>
<keyword evidence="1" id="KW-1133">Transmembrane helix</keyword>
<organism evidence="3 4">
    <name type="scientific">Scomber scombrus</name>
    <name type="common">Atlantic mackerel</name>
    <name type="synonym">Scomber vernalis</name>
    <dbReference type="NCBI Taxonomy" id="13677"/>
    <lineage>
        <taxon>Eukaryota</taxon>
        <taxon>Metazoa</taxon>
        <taxon>Chordata</taxon>
        <taxon>Craniata</taxon>
        <taxon>Vertebrata</taxon>
        <taxon>Euteleostomi</taxon>
        <taxon>Actinopterygii</taxon>
        <taxon>Neopterygii</taxon>
        <taxon>Teleostei</taxon>
        <taxon>Neoteleostei</taxon>
        <taxon>Acanthomorphata</taxon>
        <taxon>Pelagiaria</taxon>
        <taxon>Scombriformes</taxon>
        <taxon>Scombridae</taxon>
        <taxon>Scomber</taxon>
    </lineage>
</organism>
<gene>
    <name evidence="3" type="ORF">FSCOSCO3_A000410</name>
</gene>
<keyword evidence="1" id="KW-0472">Membrane</keyword>
<dbReference type="InterPro" id="IPR051856">
    <property type="entry name" value="CSR-E3_Ligase_Protein"/>
</dbReference>
<dbReference type="PANTHER" id="PTHR21041:SF6">
    <property type="entry name" value="DC-STAMP DOMAIN-CONTAINING PROTEIN 2"/>
    <property type="match status" value="1"/>
</dbReference>
<keyword evidence="1" id="KW-0812">Transmembrane</keyword>
<dbReference type="PROSITE" id="PS51257">
    <property type="entry name" value="PROKAR_LIPOPROTEIN"/>
    <property type="match status" value="1"/>
</dbReference>
<dbReference type="Proteomes" id="UP001314229">
    <property type="component" value="Unassembled WGS sequence"/>
</dbReference>
<feature type="transmembrane region" description="Helical" evidence="1">
    <location>
        <begin position="31"/>
        <end position="54"/>
    </location>
</feature>
<protein>
    <submittedName>
        <fullName evidence="3">LOW QUALITY PROTEIN: DC-STAMP domain-containing protein 2</fullName>
    </submittedName>
</protein>
<evidence type="ECO:0000313" key="4">
    <source>
        <dbReference type="Proteomes" id="UP001314229"/>
    </source>
</evidence>
<dbReference type="EMBL" id="CAWUFR010001491">
    <property type="protein sequence ID" value="CAK6983878.1"/>
    <property type="molecule type" value="Genomic_DNA"/>
</dbReference>